<proteinExistence type="predicted"/>
<dbReference type="AlphaFoldDB" id="A0A0F9PTP9"/>
<sequence>MRRMIKLWWKRWRLKRAYFALVRMENDLEQVACGQHVLGYIFPELRQQKEKMDTLLQECYALEGGVKNYGKQD</sequence>
<gene>
    <name evidence="1" type="ORF">LCGC14_0787790</name>
</gene>
<comment type="caution">
    <text evidence="1">The sequence shown here is derived from an EMBL/GenBank/DDBJ whole genome shotgun (WGS) entry which is preliminary data.</text>
</comment>
<dbReference type="EMBL" id="LAZR01002068">
    <property type="protein sequence ID" value="KKN35030.1"/>
    <property type="molecule type" value="Genomic_DNA"/>
</dbReference>
<evidence type="ECO:0000313" key="1">
    <source>
        <dbReference type="EMBL" id="KKN35030.1"/>
    </source>
</evidence>
<name>A0A0F9PTP9_9ZZZZ</name>
<accession>A0A0F9PTP9</accession>
<organism evidence="1">
    <name type="scientific">marine sediment metagenome</name>
    <dbReference type="NCBI Taxonomy" id="412755"/>
    <lineage>
        <taxon>unclassified sequences</taxon>
        <taxon>metagenomes</taxon>
        <taxon>ecological metagenomes</taxon>
    </lineage>
</organism>
<reference evidence="1" key="1">
    <citation type="journal article" date="2015" name="Nature">
        <title>Complex archaea that bridge the gap between prokaryotes and eukaryotes.</title>
        <authorList>
            <person name="Spang A."/>
            <person name="Saw J.H."/>
            <person name="Jorgensen S.L."/>
            <person name="Zaremba-Niedzwiedzka K."/>
            <person name="Martijn J."/>
            <person name="Lind A.E."/>
            <person name="van Eijk R."/>
            <person name="Schleper C."/>
            <person name="Guy L."/>
            <person name="Ettema T.J."/>
        </authorList>
    </citation>
    <scope>NUCLEOTIDE SEQUENCE</scope>
</reference>
<protein>
    <submittedName>
        <fullName evidence="1">Uncharacterized protein</fullName>
    </submittedName>
</protein>